<proteinExistence type="predicted"/>
<reference evidence="2" key="1">
    <citation type="submission" date="2021-10" db="EMBL/GenBank/DDBJ databases">
        <title>Anaerobic single-cell dispensing facilitates the cultivation of human gut bacteria.</title>
        <authorList>
            <person name="Afrizal A."/>
        </authorList>
    </citation>
    <scope>NUCLEOTIDE SEQUENCE</scope>
    <source>
        <strain evidence="2">CLA-AA-H272</strain>
    </source>
</reference>
<evidence type="ECO:0000256" key="1">
    <source>
        <dbReference type="SAM" id="Phobius"/>
    </source>
</evidence>
<keyword evidence="1" id="KW-1133">Transmembrane helix</keyword>
<feature type="transmembrane region" description="Helical" evidence="1">
    <location>
        <begin position="182"/>
        <end position="206"/>
    </location>
</feature>
<dbReference type="AlphaFoldDB" id="A0AAE3AC28"/>
<feature type="transmembrane region" description="Helical" evidence="1">
    <location>
        <begin position="112"/>
        <end position="131"/>
    </location>
</feature>
<keyword evidence="1" id="KW-0472">Membrane</keyword>
<accession>A0AAE3AC28</accession>
<feature type="transmembrane region" description="Helical" evidence="1">
    <location>
        <begin position="288"/>
        <end position="306"/>
    </location>
</feature>
<feature type="transmembrane region" description="Helical" evidence="1">
    <location>
        <begin position="143"/>
        <end position="170"/>
    </location>
</feature>
<sequence>MRQLILLYWGCVFLMYLSQVYYPTSMQLEGPQTGRCHFMLRKADVFMIAAIVWMTCFSFLRTSYNDTGTYIAHFMDSESVADYFARNGLLDWTGNPLSELYRDAMRDITTNYHIYFFFPAFLSSFAVVKLCKKYSVSPALSLLVFFSIGTYVMYIAALKQCFAMFFLLLALPYAIDKKYVRFYLLVFVAVLFHTHAFMFAIVPLLFGKPWGKVTIAFFGAALFAMATYDATLGAFMEYAQSMGALVAEIEVFDNNAINVLRVAVYWVPALLTLVFRKRLFSNSTRAENLFANMSLISAFILMIGLVQAANLFARMAAYFEIATAITLPWMIKKLFTKRSAQYVTACAAVLYFIYFLYEFGVSKGFGSGYSSITLWQFITSLFGG</sequence>
<feature type="transmembrane region" description="Helical" evidence="1">
    <location>
        <begin position="43"/>
        <end position="60"/>
    </location>
</feature>
<evidence type="ECO:0000313" key="3">
    <source>
        <dbReference type="Proteomes" id="UP001199319"/>
    </source>
</evidence>
<feature type="transmembrane region" description="Helical" evidence="1">
    <location>
        <begin position="256"/>
        <end position="276"/>
    </location>
</feature>
<dbReference type="Proteomes" id="UP001199319">
    <property type="component" value="Unassembled WGS sequence"/>
</dbReference>
<evidence type="ECO:0000313" key="2">
    <source>
        <dbReference type="EMBL" id="MCC2129827.1"/>
    </source>
</evidence>
<keyword evidence="1" id="KW-0812">Transmembrane</keyword>
<gene>
    <name evidence="2" type="ORF">LKD37_09895</name>
</gene>
<comment type="caution">
    <text evidence="2">The sequence shown here is derived from an EMBL/GenBank/DDBJ whole genome shotgun (WGS) entry which is preliminary data.</text>
</comment>
<dbReference type="RefSeq" id="WP_302929063.1">
    <property type="nucleotide sequence ID" value="NZ_JAJEPW010000027.1"/>
</dbReference>
<feature type="transmembrane region" description="Helical" evidence="1">
    <location>
        <begin position="340"/>
        <end position="357"/>
    </location>
</feature>
<dbReference type="EMBL" id="JAJEPW010000027">
    <property type="protein sequence ID" value="MCC2129827.1"/>
    <property type="molecule type" value="Genomic_DNA"/>
</dbReference>
<feature type="transmembrane region" description="Helical" evidence="1">
    <location>
        <begin position="6"/>
        <end position="22"/>
    </location>
</feature>
<protein>
    <submittedName>
        <fullName evidence="2">EpsG family protein</fullName>
    </submittedName>
</protein>
<dbReference type="InterPro" id="IPR049458">
    <property type="entry name" value="EpsG-like"/>
</dbReference>
<dbReference type="Pfam" id="PF14897">
    <property type="entry name" value="EpsG"/>
    <property type="match status" value="1"/>
</dbReference>
<organism evidence="2 3">
    <name type="scientific">Brotocaccenecus cirricatena</name>
    <dbReference type="NCBI Taxonomy" id="3064195"/>
    <lineage>
        <taxon>Bacteria</taxon>
        <taxon>Bacillati</taxon>
        <taxon>Bacillota</taxon>
        <taxon>Clostridia</taxon>
        <taxon>Eubacteriales</taxon>
        <taxon>Oscillospiraceae</taxon>
        <taxon>Brotocaccenecus</taxon>
    </lineage>
</organism>
<name>A0AAE3AC28_9FIRM</name>
<keyword evidence="3" id="KW-1185">Reference proteome</keyword>
<feature type="transmembrane region" description="Helical" evidence="1">
    <location>
        <begin position="213"/>
        <end position="236"/>
    </location>
</feature>